<keyword evidence="1" id="KW-0147">Chitin-binding</keyword>
<dbReference type="EMBL" id="LR725807">
    <property type="protein sequence ID" value="VWO96649.1"/>
    <property type="molecule type" value="Genomic_DNA"/>
</dbReference>
<dbReference type="GO" id="GO:0008061">
    <property type="term" value="F:chitin binding"/>
    <property type="evidence" value="ECO:0007669"/>
    <property type="project" value="UniProtKB-KW"/>
</dbReference>
<protein>
    <submittedName>
        <fullName evidence="5">LysM domain-containing protein</fullName>
    </submittedName>
</protein>
<name>A0A5K1JWE6_9APHY</name>
<evidence type="ECO:0000259" key="4">
    <source>
        <dbReference type="PROSITE" id="PS51782"/>
    </source>
</evidence>
<accession>A0A5K1JWE6</accession>
<keyword evidence="3" id="KW-0732">Signal</keyword>
<keyword evidence="2" id="KW-0843">Virulence</keyword>
<evidence type="ECO:0000256" key="1">
    <source>
        <dbReference type="ARBA" id="ARBA00022669"/>
    </source>
</evidence>
<evidence type="ECO:0000256" key="3">
    <source>
        <dbReference type="SAM" id="SignalP"/>
    </source>
</evidence>
<dbReference type="CDD" id="cd00118">
    <property type="entry name" value="LysM"/>
    <property type="match status" value="2"/>
</dbReference>
<dbReference type="InterPro" id="IPR052210">
    <property type="entry name" value="LysM1-like"/>
</dbReference>
<dbReference type="PANTHER" id="PTHR34997:SF1">
    <property type="entry name" value="PEPTIDOGLYCAN-BINDING LYSIN DOMAIN"/>
    <property type="match status" value="1"/>
</dbReference>
<feature type="domain" description="LysM" evidence="4">
    <location>
        <begin position="26"/>
        <end position="72"/>
    </location>
</feature>
<dbReference type="PROSITE" id="PS51257">
    <property type="entry name" value="PROKAR_LIPOPROTEIN"/>
    <property type="match status" value="1"/>
</dbReference>
<dbReference type="InterPro" id="IPR018392">
    <property type="entry name" value="LysM"/>
</dbReference>
<dbReference type="SUPFAM" id="SSF54106">
    <property type="entry name" value="LysM domain"/>
    <property type="match status" value="2"/>
</dbReference>
<dbReference type="PANTHER" id="PTHR34997">
    <property type="entry name" value="AM15"/>
    <property type="match status" value="1"/>
</dbReference>
<proteinExistence type="predicted"/>
<evidence type="ECO:0000313" key="5">
    <source>
        <dbReference type="EMBL" id="VWO96649.1"/>
    </source>
</evidence>
<dbReference type="InterPro" id="IPR036779">
    <property type="entry name" value="LysM_dom_sf"/>
</dbReference>
<dbReference type="Pfam" id="PF01476">
    <property type="entry name" value="LysM"/>
    <property type="match status" value="2"/>
</dbReference>
<reference evidence="5" key="1">
    <citation type="submission" date="2019-10" db="EMBL/GenBank/DDBJ databases">
        <authorList>
            <person name="Nor Muhammad N."/>
        </authorList>
    </citation>
    <scope>NUCLEOTIDE SEQUENCE</scope>
</reference>
<dbReference type="Gene3D" id="3.10.350.10">
    <property type="entry name" value="LysM domain"/>
    <property type="match status" value="2"/>
</dbReference>
<dbReference type="AlphaFoldDB" id="A0A5K1JWE6"/>
<organism evidence="5">
    <name type="scientific">Ganoderma boninense</name>
    <dbReference type="NCBI Taxonomy" id="34458"/>
    <lineage>
        <taxon>Eukaryota</taxon>
        <taxon>Fungi</taxon>
        <taxon>Dikarya</taxon>
        <taxon>Basidiomycota</taxon>
        <taxon>Agaricomycotina</taxon>
        <taxon>Agaricomycetes</taxon>
        <taxon>Polyporales</taxon>
        <taxon>Polyporaceae</taxon>
        <taxon>Ganoderma</taxon>
    </lineage>
</organism>
<evidence type="ECO:0000256" key="2">
    <source>
        <dbReference type="ARBA" id="ARBA00023026"/>
    </source>
</evidence>
<dbReference type="SMART" id="SM00257">
    <property type="entry name" value="LysM"/>
    <property type="match status" value="2"/>
</dbReference>
<gene>
    <name evidence="5" type="primary">G2X444</name>
</gene>
<dbReference type="PROSITE" id="PS51782">
    <property type="entry name" value="LYSM"/>
    <property type="match status" value="2"/>
</dbReference>
<sequence>MFSRSVVAALVAAPFLATAFAASCTRTYTVKEGDWCDTISAANNVSTYQLAAVNPSVDDLCDNLEVGQNLCLGTEDEDCTNTHVVEANDTCDDLYNTYGLNATILYNNNPQLNSACDNMYIGEVICVANSALAPVPPSGLSIPTASSQAPATTETELPWCDEL</sequence>
<feature type="domain" description="LysM" evidence="4">
    <location>
        <begin position="81"/>
        <end position="127"/>
    </location>
</feature>
<feature type="chain" id="PRO_5023941986" evidence="3">
    <location>
        <begin position="22"/>
        <end position="163"/>
    </location>
</feature>
<feature type="signal peptide" evidence="3">
    <location>
        <begin position="1"/>
        <end position="21"/>
    </location>
</feature>